<reference evidence="7 8" key="1">
    <citation type="submission" date="2020-08" db="EMBL/GenBank/DDBJ databases">
        <title>Genomic Encyclopedia of Type Strains, Phase IV (KMG-IV): sequencing the most valuable type-strain genomes for metagenomic binning, comparative biology and taxonomic classification.</title>
        <authorList>
            <person name="Goeker M."/>
        </authorList>
    </citation>
    <scope>NUCLEOTIDE SEQUENCE [LARGE SCALE GENOMIC DNA]</scope>
    <source>
        <strain evidence="7 8">DSM 27568</strain>
    </source>
</reference>
<proteinExistence type="inferred from homology"/>
<dbReference type="PRINTS" id="PR01549">
    <property type="entry name" value="AUTOINDCRSYN"/>
</dbReference>
<keyword evidence="1 5" id="KW-0673">Quorum sensing</keyword>
<gene>
    <name evidence="7" type="ORF">GGR39_002971</name>
</gene>
<dbReference type="PANTHER" id="PTHR39322:SF1">
    <property type="entry name" value="ISOVALERYL-HOMOSERINE LACTONE SYNTHASE"/>
    <property type="match status" value="1"/>
</dbReference>
<dbReference type="GO" id="GO:0009372">
    <property type="term" value="P:quorum sensing"/>
    <property type="evidence" value="ECO:0007669"/>
    <property type="project" value="UniProtKB-UniRule"/>
</dbReference>
<evidence type="ECO:0000313" key="8">
    <source>
        <dbReference type="Proteomes" id="UP000561459"/>
    </source>
</evidence>
<organism evidence="7 8">
    <name type="scientific">Novosphingobium fluoreni</name>
    <dbReference type="NCBI Taxonomy" id="1391222"/>
    <lineage>
        <taxon>Bacteria</taxon>
        <taxon>Pseudomonadati</taxon>
        <taxon>Pseudomonadota</taxon>
        <taxon>Alphaproteobacteria</taxon>
        <taxon>Sphingomonadales</taxon>
        <taxon>Sphingomonadaceae</taxon>
        <taxon>Novosphingobium</taxon>
    </lineage>
</organism>
<comment type="catalytic activity">
    <reaction evidence="6">
        <text>a fatty acyl-[ACP] + S-adenosyl-L-methionine = an N-acyl-L-homoserine lactone + S-methyl-5'-thioadenosine + holo-[ACP] + H(+)</text>
        <dbReference type="Rhea" id="RHEA:10096"/>
        <dbReference type="Rhea" id="RHEA-COMP:9685"/>
        <dbReference type="Rhea" id="RHEA-COMP:14125"/>
        <dbReference type="ChEBI" id="CHEBI:15378"/>
        <dbReference type="ChEBI" id="CHEBI:17509"/>
        <dbReference type="ChEBI" id="CHEBI:55474"/>
        <dbReference type="ChEBI" id="CHEBI:59789"/>
        <dbReference type="ChEBI" id="CHEBI:64479"/>
        <dbReference type="ChEBI" id="CHEBI:138651"/>
        <dbReference type="EC" id="2.3.1.184"/>
    </reaction>
</comment>
<keyword evidence="4 5" id="KW-0071">Autoinducer synthesis</keyword>
<protein>
    <recommendedName>
        <fullName evidence="6">Acyl-homoserine-lactone synthase</fullName>
        <ecNumber evidence="6">2.3.1.184</ecNumber>
    </recommendedName>
    <alternativeName>
        <fullName evidence="6">Autoinducer synthesis protein</fullName>
    </alternativeName>
</protein>
<evidence type="ECO:0000256" key="1">
    <source>
        <dbReference type="ARBA" id="ARBA00022654"/>
    </source>
</evidence>
<name>A0A7W6FZM7_9SPHN</name>
<evidence type="ECO:0000313" key="7">
    <source>
        <dbReference type="EMBL" id="MBB3941295.1"/>
    </source>
</evidence>
<dbReference type="GO" id="GO:0061579">
    <property type="term" value="F:N-acyl homoserine lactone synthase activity"/>
    <property type="evidence" value="ECO:0007669"/>
    <property type="project" value="UniProtKB-UniRule"/>
</dbReference>
<keyword evidence="8" id="KW-1185">Reference proteome</keyword>
<dbReference type="Gene3D" id="3.40.630.30">
    <property type="match status" value="1"/>
</dbReference>
<dbReference type="Proteomes" id="UP000561459">
    <property type="component" value="Unassembled WGS sequence"/>
</dbReference>
<dbReference type="PANTHER" id="PTHR39322">
    <property type="entry name" value="ACYL-HOMOSERINE-LACTONE SYNTHASE"/>
    <property type="match status" value="1"/>
</dbReference>
<comment type="caution">
    <text evidence="7">The sequence shown here is derived from an EMBL/GenBank/DDBJ whole genome shotgun (WGS) entry which is preliminary data.</text>
</comment>
<dbReference type="InterPro" id="IPR016181">
    <property type="entry name" value="Acyl_CoA_acyltransferase"/>
</dbReference>
<keyword evidence="2 6" id="KW-0808">Transferase</keyword>
<dbReference type="EC" id="2.3.1.184" evidence="6"/>
<dbReference type="AlphaFoldDB" id="A0A7W6FZM7"/>
<dbReference type="EMBL" id="JACIDY010000008">
    <property type="protein sequence ID" value="MBB3941295.1"/>
    <property type="molecule type" value="Genomic_DNA"/>
</dbReference>
<keyword evidence="7" id="KW-0012">Acyltransferase</keyword>
<keyword evidence="3 6" id="KW-0949">S-adenosyl-L-methionine</keyword>
<dbReference type="Pfam" id="PF00765">
    <property type="entry name" value="Autoind_synth"/>
    <property type="match status" value="1"/>
</dbReference>
<evidence type="ECO:0000256" key="6">
    <source>
        <dbReference type="RuleBase" id="RU361135"/>
    </source>
</evidence>
<dbReference type="SUPFAM" id="SSF55729">
    <property type="entry name" value="Acyl-CoA N-acyltransferases (Nat)"/>
    <property type="match status" value="1"/>
</dbReference>
<dbReference type="GO" id="GO:0007165">
    <property type="term" value="P:signal transduction"/>
    <property type="evidence" value="ECO:0007669"/>
    <property type="project" value="TreeGrafter"/>
</dbReference>
<dbReference type="InterPro" id="IPR001690">
    <property type="entry name" value="Autoind_synthase"/>
</dbReference>
<dbReference type="PROSITE" id="PS51187">
    <property type="entry name" value="AUTOINDUCER_SYNTH_2"/>
    <property type="match status" value="1"/>
</dbReference>
<evidence type="ECO:0000256" key="2">
    <source>
        <dbReference type="ARBA" id="ARBA00022679"/>
    </source>
</evidence>
<dbReference type="RefSeq" id="WP_183618002.1">
    <property type="nucleotide sequence ID" value="NZ_JACIDY010000008.1"/>
</dbReference>
<evidence type="ECO:0000256" key="4">
    <source>
        <dbReference type="ARBA" id="ARBA00022929"/>
    </source>
</evidence>
<evidence type="ECO:0000256" key="3">
    <source>
        <dbReference type="ARBA" id="ARBA00022691"/>
    </source>
</evidence>
<sequence>MIHIVENHLGSSTRRLLETMFADRKRLFVDLFGWDVPVVDGRFEIDQFDTAHTVYIIAADDDGAHEASLRLMPSTRPHMLAVLFPDLCPLGVPVGSTTWESTRLCLPQRHGAARRRALRNRLISAMVDFALTRGIDCLTGVLPDAFRREVLAMGWAAEPLGPAMRVDSGLVGAFAAHVRPDTPERLTWSGTYVANAPAVTA</sequence>
<accession>A0A7W6FZM7</accession>
<evidence type="ECO:0000256" key="5">
    <source>
        <dbReference type="PROSITE-ProRule" id="PRU00533"/>
    </source>
</evidence>
<comment type="similarity">
    <text evidence="5 6">Belongs to the autoinducer synthase family.</text>
</comment>